<organism evidence="3 4">
    <name type="scientific">Stephania japonica</name>
    <dbReference type="NCBI Taxonomy" id="461633"/>
    <lineage>
        <taxon>Eukaryota</taxon>
        <taxon>Viridiplantae</taxon>
        <taxon>Streptophyta</taxon>
        <taxon>Embryophyta</taxon>
        <taxon>Tracheophyta</taxon>
        <taxon>Spermatophyta</taxon>
        <taxon>Magnoliopsida</taxon>
        <taxon>Ranunculales</taxon>
        <taxon>Menispermaceae</taxon>
        <taxon>Menispermoideae</taxon>
        <taxon>Cissampelideae</taxon>
        <taxon>Stephania</taxon>
    </lineage>
</organism>
<evidence type="ECO:0000256" key="1">
    <source>
        <dbReference type="ARBA" id="ARBA00038242"/>
    </source>
</evidence>
<dbReference type="Gene3D" id="3.30.530.20">
    <property type="match status" value="1"/>
</dbReference>
<dbReference type="PANTHER" id="PTHR31338:SF16">
    <property type="entry name" value="POLYKETIDE CYCLASE_DEHYDRASE AND LIPID TRANSPORT SUPERFAMILY PROTEIN"/>
    <property type="match status" value="1"/>
</dbReference>
<keyword evidence="4" id="KW-1185">Reference proteome</keyword>
<name>A0AAP0EMP1_9MAGN</name>
<evidence type="ECO:0000313" key="4">
    <source>
        <dbReference type="Proteomes" id="UP001417504"/>
    </source>
</evidence>
<comment type="similarity">
    <text evidence="1">Belongs to the MLP family.</text>
</comment>
<proteinExistence type="inferred from homology"/>
<dbReference type="InterPro" id="IPR023393">
    <property type="entry name" value="START-like_dom_sf"/>
</dbReference>
<dbReference type="SUPFAM" id="SSF55961">
    <property type="entry name" value="Bet v1-like"/>
    <property type="match status" value="1"/>
</dbReference>
<dbReference type="CDD" id="cd07816">
    <property type="entry name" value="Bet_v1-like"/>
    <property type="match status" value="1"/>
</dbReference>
<dbReference type="AlphaFoldDB" id="A0AAP0EMP1"/>
<gene>
    <name evidence="3" type="ORF">Sjap_024791</name>
</gene>
<dbReference type="Proteomes" id="UP001417504">
    <property type="component" value="Unassembled WGS sequence"/>
</dbReference>
<dbReference type="SMART" id="SM01037">
    <property type="entry name" value="Bet_v_1"/>
    <property type="match status" value="1"/>
</dbReference>
<dbReference type="EMBL" id="JBBNAE010000010">
    <property type="protein sequence ID" value="KAK9091614.1"/>
    <property type="molecule type" value="Genomic_DNA"/>
</dbReference>
<evidence type="ECO:0000259" key="2">
    <source>
        <dbReference type="SMART" id="SM01037"/>
    </source>
</evidence>
<comment type="caution">
    <text evidence="3">The sequence shown here is derived from an EMBL/GenBank/DDBJ whole genome shotgun (WGS) entry which is preliminary data.</text>
</comment>
<feature type="domain" description="Bet v I/Major latex protein" evidence="2">
    <location>
        <begin position="2"/>
        <end position="157"/>
    </location>
</feature>
<accession>A0AAP0EMP1</accession>
<dbReference type="Pfam" id="PF00407">
    <property type="entry name" value="Bet_v_1"/>
    <property type="match status" value="1"/>
</dbReference>
<dbReference type="InterPro" id="IPR052006">
    <property type="entry name" value="MLP-like"/>
</dbReference>
<dbReference type="InterPro" id="IPR000916">
    <property type="entry name" value="Bet_v_I/MLP"/>
</dbReference>
<evidence type="ECO:0000313" key="3">
    <source>
        <dbReference type="EMBL" id="KAK9091614.1"/>
    </source>
</evidence>
<dbReference type="GO" id="GO:0006952">
    <property type="term" value="P:defense response"/>
    <property type="evidence" value="ECO:0007669"/>
    <property type="project" value="InterPro"/>
</dbReference>
<reference evidence="3 4" key="1">
    <citation type="submission" date="2024-01" db="EMBL/GenBank/DDBJ databases">
        <title>Genome assemblies of Stephania.</title>
        <authorList>
            <person name="Yang L."/>
        </authorList>
    </citation>
    <scope>NUCLEOTIDE SEQUENCE [LARGE SCALE GENOMIC DNA]</scope>
    <source>
        <strain evidence="3">QJT</strain>
        <tissue evidence="3">Leaf</tissue>
    </source>
</reference>
<protein>
    <recommendedName>
        <fullName evidence="2">Bet v I/Major latex protein domain-containing protein</fullName>
    </recommendedName>
</protein>
<dbReference type="PANTHER" id="PTHR31338">
    <property type="entry name" value="POLYKETIDE CYCLASE/DEHYDRASE AND LIPID TRANSPORT SUPERFAMILY PROTEIN"/>
    <property type="match status" value="1"/>
</dbReference>
<sequence length="157" mass="18177">MAQSKPPHVIDVESEIRCPADKMYDLLKNQLTQLPVIFPEIYKNAQVLEGDGKSLGSIRRWTYVIHHTSDEILVVDEKLTEVDDEKRALTLSVVGGDLLKTHKRFDVRVVVKPKGTGSVVKWHIIFEKVDENDPHPDPYLEIFDNIHKKFEQHFHKE</sequence>